<evidence type="ECO:0000259" key="9">
    <source>
        <dbReference type="PROSITE" id="PS50893"/>
    </source>
</evidence>
<dbReference type="GO" id="GO:0005319">
    <property type="term" value="F:lipid transporter activity"/>
    <property type="evidence" value="ECO:0007669"/>
    <property type="project" value="TreeGrafter"/>
</dbReference>
<evidence type="ECO:0000256" key="8">
    <source>
        <dbReference type="SAM" id="Phobius"/>
    </source>
</evidence>
<dbReference type="Pfam" id="PF12698">
    <property type="entry name" value="ABC2_membrane_3"/>
    <property type="match status" value="2"/>
</dbReference>
<sequence>MPSVPMSARLRRLGVLVWKNCVFVRRRHLISTLLEIVLPVAFFAIAAYLRAKSASIFGTSVVAEPKYFSIQDLPTLRPKLGEMELWYAPKNSFTDMLVRRARDAGGLQSKITSFGIDQLPDQLFPPGTEGFVKVEEMLQQYTFASYKGKNSSLDAVACLIFEGEAAAALKDQLPKKLAYKIRIRGKFKTAHLRDPNSAGPNQIRNDPYFTTGFIGLQLIMNKAFIELAQSFEQQIAPANLQDQMVLQAMPYPPHVDDAAYSQAIRDLLPNFAMFSFFILCTSLTKHVADEKQSGVKESMKLMGMENWAYWAGWLIDAILIRIVPIFLVVFLLTYSFNDASGAVLDKSSFTLLVLIFLMYCASSIILLFSITSLFFRRMRIYNGEINRCNKNLAFLAIISISVACVVWSMSLFLPTQYVLKANPELSIKLLMMLFPNMGIYFAFGTALQHEKRGVGAQWNNVHLSGTDDSMSDVSMLHVLLMFSIDIVLFSIITWYFSEVNPGQFGHKKSPLFFAKKTYWLGESNVTKKIEDPAADVIQENYERPLTTDMTDDKVGITIRNLRKTYPGAMGRPHVQAVRGVSLDIYKGEITALLGHNGAGKTTTMSILTGMISPSGGTVRVLGYDLKHDLSEIRQSLGLCPQHNLLFGELTVHQHLVFFAMLKGNSMKDAKKEAQDLLTTVGLINKRDALVSKLSGGMKRKLQLAIALIGGSQVVMLDEPTSGLDPEARREIWDLLLHFRKQRTIVLSTHFMEEADVLGDTIAIMSHGNVECCGSTMYLKRLFGAGYHLNLMRKNNCDEKTLRNTVLNILPEVIVEHCSENGTDVPKTGPITFTLPTNKVDKFPELFDVLERNKDALGIESIGVSVTTMEEVFLKVGELSSLKNANEKDDYRATDQEIPSSTQRLVDSNEIKLSGLNLVFQQVLALIFKKAIITKRNWRYLMLQFFFPILMTWYAVLLSYSVLSNNSTPDEGLSININQYGLDKNLFVLYEFDDTEQARRIGNVYADVLKNKAQTANVDNLEERLISIGIKSIGDYRRKYISAAKFATENLNLRIIGLYNYDARHSAPVALDLISNALLKYRASPAFQIYTENHPFPVEKIENHIVQYSSKSSVVALIWSSVVHFGYMFATAVNLVLPQQERVLGARHLQVIASSPVYLVWLSYALVDITLTSILAILTLAVIYPFDTFHIFSSGIELGILFCIFFLYGIAGTMFAYFASFLKNDVSSAFDLLAYINFFFGGVVNFAIFLMEMIPNWESYGLVLRIIFGLLLPHSALISSLTHFSGTAIYNSVCRSIPVSAKASACQGNSHLLMCCERVCEKIDYCFKPASYMWGNKTMNYGNWVVRHGGIGQEFIYLVFGIVLWSAIVLLIDSGSISRISEKIQRRLERHLHSNIDDGLNQDQDVIEETNKVNKYITEKGESNALETPLLAVSSLSKKFGLPVLKHRFSAVRGISFLVNRGECFGLLGVNGAGKTTTFQMLTGSVPPTKGDAMLDRYCLSSDQNQFLSRLGYCPQFDAQHDLLTGQETLQLYARLRGVSKNLVDTVVRRWLLKIGLMKYANKLTASYSGGNRRKLSVAMALIGDPPIVLLDEPTSGVDPIARRQLWQALGERQQAGQSIVISSHSMDECEALCSRLAIMVAGKLVCLGPISHLKSKFGQGYSLVVKVKNASLANESDSVKGTQILDLKSEIKTKFSPCELVDEHQTFICYQIMGSDRKWSELFKTIESIKDSHSIMEDYTLSETTLEQVFLSFARQRDSTSQSTTKLSDGQSGGASGFSLSRRGHRKVNKAWQKSIPQNVSNSTC</sequence>
<feature type="transmembrane region" description="Helical" evidence="8">
    <location>
        <begin position="29"/>
        <end position="49"/>
    </location>
</feature>
<evidence type="ECO:0000256" key="6">
    <source>
        <dbReference type="ARBA" id="ARBA00023136"/>
    </source>
</evidence>
<dbReference type="Pfam" id="PF00005">
    <property type="entry name" value="ABC_tran"/>
    <property type="match status" value="2"/>
</dbReference>
<dbReference type="EMBL" id="CADEPI010000150">
    <property type="protein sequence ID" value="CAB3377758.1"/>
    <property type="molecule type" value="Genomic_DNA"/>
</dbReference>
<protein>
    <recommendedName>
        <fullName evidence="9">ABC transporter domain-containing protein</fullName>
    </recommendedName>
</protein>
<feature type="transmembrane region" description="Helical" evidence="8">
    <location>
        <begin position="1115"/>
        <end position="1136"/>
    </location>
</feature>
<dbReference type="Gene3D" id="3.40.50.300">
    <property type="entry name" value="P-loop containing nucleotide triphosphate hydrolases"/>
    <property type="match status" value="2"/>
</dbReference>
<dbReference type="GO" id="GO:0005524">
    <property type="term" value="F:ATP binding"/>
    <property type="evidence" value="ECO:0007669"/>
    <property type="project" value="UniProtKB-KW"/>
</dbReference>
<reference evidence="10 11" key="1">
    <citation type="submission" date="2020-04" db="EMBL/GenBank/DDBJ databases">
        <authorList>
            <person name="Alioto T."/>
            <person name="Alioto T."/>
            <person name="Gomez Garrido J."/>
        </authorList>
    </citation>
    <scope>NUCLEOTIDE SEQUENCE [LARGE SCALE GENOMIC DNA]</scope>
</reference>
<keyword evidence="3" id="KW-0547">Nucleotide-binding</keyword>
<feature type="compositionally biased region" description="Polar residues" evidence="7">
    <location>
        <begin position="1761"/>
        <end position="1770"/>
    </location>
</feature>
<evidence type="ECO:0000256" key="2">
    <source>
        <dbReference type="ARBA" id="ARBA00022692"/>
    </source>
</evidence>
<feature type="domain" description="ABC transporter" evidence="9">
    <location>
        <begin position="556"/>
        <end position="791"/>
    </location>
</feature>
<dbReference type="FunFam" id="3.40.50.300:FF:000933">
    <property type="entry name" value="ABC transporter A family member 7"/>
    <property type="match status" value="1"/>
</dbReference>
<comment type="subcellular location">
    <subcellularLocation>
        <location evidence="1">Membrane</location>
        <topology evidence="1">Multi-pass membrane protein</topology>
    </subcellularLocation>
</comment>
<dbReference type="CDD" id="cd03263">
    <property type="entry name" value="ABC_subfamily_A"/>
    <property type="match status" value="2"/>
</dbReference>
<keyword evidence="6 8" id="KW-0472">Membrane</keyword>
<feature type="domain" description="ABC transporter" evidence="9">
    <location>
        <begin position="1430"/>
        <end position="1666"/>
    </location>
</feature>
<feature type="transmembrane region" description="Helical" evidence="8">
    <location>
        <begin position="348"/>
        <end position="371"/>
    </location>
</feature>
<dbReference type="GO" id="GO:0016887">
    <property type="term" value="F:ATP hydrolysis activity"/>
    <property type="evidence" value="ECO:0007669"/>
    <property type="project" value="InterPro"/>
</dbReference>
<dbReference type="InterPro" id="IPR026082">
    <property type="entry name" value="ABCA"/>
</dbReference>
<feature type="transmembrane region" description="Helical" evidence="8">
    <location>
        <begin position="1157"/>
        <end position="1185"/>
    </location>
</feature>
<dbReference type="InterPro" id="IPR003439">
    <property type="entry name" value="ABC_transporter-like_ATP-bd"/>
</dbReference>
<dbReference type="InterPro" id="IPR017871">
    <property type="entry name" value="ABC_transporter-like_CS"/>
</dbReference>
<dbReference type="GO" id="GO:0140359">
    <property type="term" value="F:ABC-type transporter activity"/>
    <property type="evidence" value="ECO:0007669"/>
    <property type="project" value="InterPro"/>
</dbReference>
<feature type="transmembrane region" description="Helical" evidence="8">
    <location>
        <begin position="478"/>
        <end position="497"/>
    </location>
</feature>
<feature type="transmembrane region" description="Helical" evidence="8">
    <location>
        <begin position="1261"/>
        <end position="1280"/>
    </location>
</feature>
<dbReference type="SMART" id="SM00382">
    <property type="entry name" value="AAA"/>
    <property type="match status" value="2"/>
</dbReference>
<dbReference type="InterPro" id="IPR056264">
    <property type="entry name" value="R2_ABCA1-4-like"/>
</dbReference>
<keyword evidence="4" id="KW-0067">ATP-binding</keyword>
<dbReference type="Pfam" id="PF23321">
    <property type="entry name" value="R1_ABCA1"/>
    <property type="match status" value="1"/>
</dbReference>
<name>A0A8S1DAZ3_9INSE</name>
<gene>
    <name evidence="10" type="ORF">CLODIP_2_CD00510</name>
</gene>
<dbReference type="SUPFAM" id="SSF52540">
    <property type="entry name" value="P-loop containing nucleoside triphosphate hydrolases"/>
    <property type="match status" value="2"/>
</dbReference>
<evidence type="ECO:0000313" key="10">
    <source>
        <dbReference type="EMBL" id="CAB3377758.1"/>
    </source>
</evidence>
<dbReference type="FunFam" id="3.40.50.300:FF:002470">
    <property type="entry name" value="ABC transporter, putative"/>
    <property type="match status" value="1"/>
</dbReference>
<feature type="transmembrane region" description="Helical" evidence="8">
    <location>
        <begin position="1197"/>
        <end position="1219"/>
    </location>
</feature>
<accession>A0A8S1DAZ3</accession>
<evidence type="ECO:0000256" key="3">
    <source>
        <dbReference type="ARBA" id="ARBA00022741"/>
    </source>
</evidence>
<feature type="transmembrane region" description="Helical" evidence="8">
    <location>
        <begin position="392"/>
        <end position="413"/>
    </location>
</feature>
<dbReference type="GO" id="GO:0016020">
    <property type="term" value="C:membrane"/>
    <property type="evidence" value="ECO:0007669"/>
    <property type="project" value="UniProtKB-SubCell"/>
</dbReference>
<dbReference type="InterPro" id="IPR013525">
    <property type="entry name" value="ABC2_TM"/>
</dbReference>
<keyword evidence="11" id="KW-1185">Reference proteome</keyword>
<evidence type="ECO:0000256" key="7">
    <source>
        <dbReference type="SAM" id="MobiDB-lite"/>
    </source>
</evidence>
<keyword evidence="2 8" id="KW-0812">Transmembrane</keyword>
<proteinExistence type="predicted"/>
<organism evidence="10 11">
    <name type="scientific">Cloeon dipterum</name>
    <dbReference type="NCBI Taxonomy" id="197152"/>
    <lineage>
        <taxon>Eukaryota</taxon>
        <taxon>Metazoa</taxon>
        <taxon>Ecdysozoa</taxon>
        <taxon>Arthropoda</taxon>
        <taxon>Hexapoda</taxon>
        <taxon>Insecta</taxon>
        <taxon>Pterygota</taxon>
        <taxon>Palaeoptera</taxon>
        <taxon>Ephemeroptera</taxon>
        <taxon>Pisciforma</taxon>
        <taxon>Baetidae</taxon>
        <taxon>Cloeon</taxon>
    </lineage>
</organism>
<dbReference type="Proteomes" id="UP000494165">
    <property type="component" value="Unassembled WGS sequence"/>
</dbReference>
<feature type="region of interest" description="Disordered" evidence="7">
    <location>
        <begin position="1761"/>
        <end position="1793"/>
    </location>
</feature>
<feature type="transmembrane region" description="Helical" evidence="8">
    <location>
        <begin position="939"/>
        <end position="962"/>
    </location>
</feature>
<keyword evidence="5 8" id="KW-1133">Transmembrane helix</keyword>
<dbReference type="PANTHER" id="PTHR19229">
    <property type="entry name" value="ATP-BINDING CASSETTE TRANSPORTER SUBFAMILY A ABCA"/>
    <property type="match status" value="1"/>
</dbReference>
<evidence type="ECO:0000256" key="5">
    <source>
        <dbReference type="ARBA" id="ARBA00022989"/>
    </source>
</evidence>
<evidence type="ECO:0000256" key="4">
    <source>
        <dbReference type="ARBA" id="ARBA00022840"/>
    </source>
</evidence>
<dbReference type="PROSITE" id="PS50893">
    <property type="entry name" value="ABC_TRANSPORTER_2"/>
    <property type="match status" value="2"/>
</dbReference>
<dbReference type="InterPro" id="IPR027417">
    <property type="entry name" value="P-loop_NTPase"/>
</dbReference>
<comment type="caution">
    <text evidence="10">The sequence shown here is derived from an EMBL/GenBank/DDBJ whole genome shotgun (WGS) entry which is preliminary data.</text>
</comment>
<evidence type="ECO:0000256" key="1">
    <source>
        <dbReference type="ARBA" id="ARBA00004141"/>
    </source>
</evidence>
<dbReference type="OrthoDB" id="10255969at2759"/>
<dbReference type="InterPro" id="IPR003593">
    <property type="entry name" value="AAA+_ATPase"/>
</dbReference>
<feature type="transmembrane region" description="Helical" evidence="8">
    <location>
        <begin position="309"/>
        <end position="336"/>
    </location>
</feature>
<feature type="transmembrane region" description="Helical" evidence="8">
    <location>
        <begin position="1231"/>
        <end position="1249"/>
    </location>
</feature>
<dbReference type="PANTHER" id="PTHR19229:SF250">
    <property type="entry name" value="ABC TRANSPORTER DOMAIN-CONTAINING PROTEIN-RELATED"/>
    <property type="match status" value="1"/>
</dbReference>
<dbReference type="PROSITE" id="PS00211">
    <property type="entry name" value="ABC_TRANSPORTER_1"/>
    <property type="match status" value="2"/>
</dbReference>
<evidence type="ECO:0000313" key="11">
    <source>
        <dbReference type="Proteomes" id="UP000494165"/>
    </source>
</evidence>
<feature type="transmembrane region" description="Helical" evidence="8">
    <location>
        <begin position="1354"/>
        <end position="1371"/>
    </location>
</feature>